<comment type="cofactor">
    <cofactor evidence="12">
        <name>Zn(2+)</name>
        <dbReference type="ChEBI" id="CHEBI:29105"/>
    </cofactor>
    <text evidence="12">Binds 2 zinc ions per subunit.</text>
</comment>
<dbReference type="Gene3D" id="3.40.1440.60">
    <property type="entry name" value="PriA, 3(prime) DNA-binding domain"/>
    <property type="match status" value="1"/>
</dbReference>
<feature type="binding site" evidence="12">
    <location>
        <position position="357"/>
    </location>
    <ligand>
        <name>Zn(2+)</name>
        <dbReference type="ChEBI" id="CHEBI:29105"/>
        <label>1</label>
    </ligand>
</feature>
<dbReference type="GO" id="GO:0005524">
    <property type="term" value="F:ATP binding"/>
    <property type="evidence" value="ECO:0007669"/>
    <property type="project" value="UniProtKB-UniRule"/>
</dbReference>
<feature type="binding site" evidence="12">
    <location>
        <position position="354"/>
    </location>
    <ligand>
        <name>Zn(2+)</name>
        <dbReference type="ChEBI" id="CHEBI:29105"/>
        <label>1</label>
    </ligand>
</feature>
<dbReference type="GO" id="GO:0006269">
    <property type="term" value="P:DNA replication, synthesis of primer"/>
    <property type="evidence" value="ECO:0007669"/>
    <property type="project" value="UniProtKB-KW"/>
</dbReference>
<keyword evidence="5 12" id="KW-0378">Hydrolase</keyword>
<feature type="binding site" evidence="12">
    <location>
        <position position="397"/>
    </location>
    <ligand>
        <name>Zn(2+)</name>
        <dbReference type="ChEBI" id="CHEBI:29105"/>
        <label>1</label>
    </ligand>
</feature>
<dbReference type="FunFam" id="3.40.50.300:FF:000489">
    <property type="entry name" value="Primosome assembly protein PriA"/>
    <property type="match status" value="1"/>
</dbReference>
<dbReference type="PROSITE" id="PS51194">
    <property type="entry name" value="HELICASE_CTER"/>
    <property type="match status" value="1"/>
</dbReference>
<comment type="subunit">
    <text evidence="12">Component of the replication restart primosome.</text>
</comment>
<dbReference type="NCBIfam" id="TIGR00595">
    <property type="entry name" value="priA"/>
    <property type="match status" value="1"/>
</dbReference>
<dbReference type="CDD" id="cd17929">
    <property type="entry name" value="DEXHc_priA"/>
    <property type="match status" value="1"/>
</dbReference>
<dbReference type="EMBL" id="CP001779">
    <property type="protein sequence ID" value="ACZ00855.1"/>
    <property type="molecule type" value="Genomic_DNA"/>
</dbReference>
<feature type="binding site" evidence="12">
    <location>
        <position position="363"/>
    </location>
    <ligand>
        <name>Zn(2+)</name>
        <dbReference type="ChEBI" id="CHEBI:29105"/>
        <label>2</label>
    </ligand>
</feature>
<dbReference type="InterPro" id="IPR014001">
    <property type="entry name" value="Helicase_ATP-bd"/>
</dbReference>
<evidence type="ECO:0000256" key="9">
    <source>
        <dbReference type="ARBA" id="ARBA00023125"/>
    </source>
</evidence>
<keyword evidence="2 12" id="KW-0235">DNA replication</keyword>
<dbReference type="InterPro" id="IPR027417">
    <property type="entry name" value="P-loop_NTPase"/>
</dbReference>
<keyword evidence="8 12" id="KW-0067">ATP-binding</keyword>
<evidence type="ECO:0000313" key="16">
    <source>
        <dbReference type="Proteomes" id="UP000002072"/>
    </source>
</evidence>
<dbReference type="PANTHER" id="PTHR30580">
    <property type="entry name" value="PRIMOSOMAL PROTEIN N"/>
    <property type="match status" value="1"/>
</dbReference>
<reference evidence="15 16" key="1">
    <citation type="journal article" date="2009" name="Stand. Genomic Sci.">
        <title>Complete genome sequence of Streptobacillus moniliformis type strain (9901T).</title>
        <authorList>
            <person name="Nolan M."/>
            <person name="Gronow S."/>
            <person name="Lapidus A."/>
            <person name="Ivanova N."/>
            <person name="Copeland A."/>
            <person name="Lucas S."/>
            <person name="Del Rio T.G."/>
            <person name="Chen F."/>
            <person name="Tice H."/>
            <person name="Pitluck S."/>
            <person name="Cheng J.F."/>
            <person name="Sims D."/>
            <person name="Meincke L."/>
            <person name="Bruce D."/>
            <person name="Goodwin L."/>
            <person name="Brettin T."/>
            <person name="Han C."/>
            <person name="Detter J.C."/>
            <person name="Ovchinikova G."/>
            <person name="Pati A."/>
            <person name="Mavromatis K."/>
            <person name="Mikhailova N."/>
            <person name="Chen A."/>
            <person name="Palaniappan K."/>
            <person name="Land M."/>
            <person name="Hauser L."/>
            <person name="Chang Y.J."/>
            <person name="Jeffries C.D."/>
            <person name="Rohde M."/>
            <person name="Sproer C."/>
            <person name="Goker M."/>
            <person name="Bristow J."/>
            <person name="Eisen J.A."/>
            <person name="Markowitz V."/>
            <person name="Hugenholtz P."/>
            <person name="Kyrpides N.C."/>
            <person name="Klenk H.P."/>
            <person name="Chain P."/>
        </authorList>
    </citation>
    <scope>NUCLEOTIDE SEQUENCE [LARGE SCALE GENOMIC DNA]</scope>
    <source>
        <strain evidence="16">ATCC 14647 / DSM 12112 / NCTC 10651 / 9901</strain>
    </source>
</reference>
<dbReference type="EC" id="5.6.2.4" evidence="12"/>
<protein>
    <recommendedName>
        <fullName evidence="12">Replication restart protein PriA</fullName>
    </recommendedName>
    <alternativeName>
        <fullName evidence="12">ATP-dependent DNA helicase PriA</fullName>
        <ecNumber evidence="12">5.6.2.4</ecNumber>
    </alternativeName>
    <alternativeName>
        <fullName evidence="12">DNA 3'-5' helicase PriA</fullName>
    </alternativeName>
</protein>
<evidence type="ECO:0000259" key="14">
    <source>
        <dbReference type="PROSITE" id="PS51194"/>
    </source>
</evidence>
<dbReference type="GO" id="GO:0003677">
    <property type="term" value="F:DNA binding"/>
    <property type="evidence" value="ECO:0007669"/>
    <property type="project" value="UniProtKB-UniRule"/>
</dbReference>
<evidence type="ECO:0000256" key="10">
    <source>
        <dbReference type="ARBA" id="ARBA00023235"/>
    </source>
</evidence>
<evidence type="ECO:0000256" key="12">
    <source>
        <dbReference type="HAMAP-Rule" id="MF_00983"/>
    </source>
</evidence>
<evidence type="ECO:0000259" key="13">
    <source>
        <dbReference type="PROSITE" id="PS51192"/>
    </source>
</evidence>
<dbReference type="GO" id="GO:0016887">
    <property type="term" value="F:ATP hydrolysis activity"/>
    <property type="evidence" value="ECO:0007669"/>
    <property type="project" value="RHEA"/>
</dbReference>
<comment type="catalytic activity">
    <reaction evidence="11 12">
        <text>ATP + H2O = ADP + phosphate + H(+)</text>
        <dbReference type="Rhea" id="RHEA:13065"/>
        <dbReference type="ChEBI" id="CHEBI:15377"/>
        <dbReference type="ChEBI" id="CHEBI:15378"/>
        <dbReference type="ChEBI" id="CHEBI:30616"/>
        <dbReference type="ChEBI" id="CHEBI:43474"/>
        <dbReference type="ChEBI" id="CHEBI:456216"/>
        <dbReference type="EC" id="5.6.2.4"/>
    </reaction>
</comment>
<comment type="function">
    <text evidence="12">Initiates the restart of stalled replication forks, which reloads the replicative helicase on sites other than the origin of replication. Recognizes and binds to abandoned replication forks and remodels them to uncover a helicase loading site. Promotes assembly of the primosome at these replication forks.</text>
</comment>
<dbReference type="Pfam" id="PF00271">
    <property type="entry name" value="Helicase_C"/>
    <property type="match status" value="1"/>
</dbReference>
<evidence type="ECO:0000256" key="8">
    <source>
        <dbReference type="ARBA" id="ARBA00022840"/>
    </source>
</evidence>
<evidence type="ECO:0000256" key="3">
    <source>
        <dbReference type="ARBA" id="ARBA00022723"/>
    </source>
</evidence>
<comment type="similarity">
    <text evidence="12">Belongs to the helicase family. PriA subfamily.</text>
</comment>
<dbReference type="STRING" id="519441.Smon_0371"/>
<dbReference type="GO" id="GO:0008270">
    <property type="term" value="F:zinc ion binding"/>
    <property type="evidence" value="ECO:0007669"/>
    <property type="project" value="UniProtKB-UniRule"/>
</dbReference>
<dbReference type="KEGG" id="smf:Smon_0371"/>
<comment type="catalytic activity">
    <reaction evidence="12">
        <text>Couples ATP hydrolysis with the unwinding of duplex DNA by translocating in the 3'-5' direction.</text>
        <dbReference type="EC" id="5.6.2.4"/>
    </reaction>
</comment>
<dbReference type="PANTHER" id="PTHR30580:SF0">
    <property type="entry name" value="PRIMOSOMAL PROTEIN N"/>
    <property type="match status" value="1"/>
</dbReference>
<evidence type="ECO:0000256" key="1">
    <source>
        <dbReference type="ARBA" id="ARBA00022515"/>
    </source>
</evidence>
<dbReference type="InterPro" id="IPR001650">
    <property type="entry name" value="Helicase_C-like"/>
</dbReference>
<keyword evidence="3 12" id="KW-0479">Metal-binding</keyword>
<dbReference type="Pfam" id="PF17764">
    <property type="entry name" value="PriA_3primeBD"/>
    <property type="match status" value="1"/>
</dbReference>
<evidence type="ECO:0000256" key="4">
    <source>
        <dbReference type="ARBA" id="ARBA00022741"/>
    </source>
</evidence>
<dbReference type="OrthoDB" id="9759544at2"/>
<gene>
    <name evidence="12" type="primary">priA</name>
    <name evidence="15" type="ordered locus">Smon_0371</name>
</gene>
<keyword evidence="7 12" id="KW-0862">Zinc</keyword>
<feature type="domain" description="Helicase C-terminal" evidence="14">
    <location>
        <begin position="389"/>
        <end position="546"/>
    </location>
</feature>
<organism evidence="15 16">
    <name type="scientific">Streptobacillus moniliformis (strain ATCC 14647 / DSM 12112 / NCTC 10651 / 9901)</name>
    <dbReference type="NCBI Taxonomy" id="519441"/>
    <lineage>
        <taxon>Bacteria</taxon>
        <taxon>Fusobacteriati</taxon>
        <taxon>Fusobacteriota</taxon>
        <taxon>Fusobacteriia</taxon>
        <taxon>Fusobacteriales</taxon>
        <taxon>Leptotrichiaceae</taxon>
        <taxon>Streptobacillus</taxon>
    </lineage>
</organism>
<evidence type="ECO:0000256" key="6">
    <source>
        <dbReference type="ARBA" id="ARBA00022806"/>
    </source>
</evidence>
<accession>D1AX29</accession>
<feature type="binding site" evidence="12">
    <location>
        <position position="381"/>
    </location>
    <ligand>
        <name>Zn(2+)</name>
        <dbReference type="ChEBI" id="CHEBI:29105"/>
        <label>2</label>
    </ligand>
</feature>
<dbReference type="InterPro" id="IPR005259">
    <property type="entry name" value="PriA"/>
</dbReference>
<dbReference type="Pfam" id="PF18074">
    <property type="entry name" value="PriA_C"/>
    <property type="match status" value="1"/>
</dbReference>
<keyword evidence="10 12" id="KW-0413">Isomerase</keyword>
<dbReference type="HAMAP" id="MF_00983">
    <property type="entry name" value="PriA"/>
    <property type="match status" value="1"/>
</dbReference>
<dbReference type="GO" id="GO:1990077">
    <property type="term" value="C:primosome complex"/>
    <property type="evidence" value="ECO:0007669"/>
    <property type="project" value="UniProtKB-UniRule"/>
</dbReference>
<proteinExistence type="inferred from homology"/>
<dbReference type="Pfam" id="PF18319">
    <property type="entry name" value="Zn_ribbon_PriA"/>
    <property type="match status" value="1"/>
</dbReference>
<sequence length="643" mass="74159">MYYQIYVKKYSNTYTYESDFPLTIGSFVEIDFRNKDLLGVVIRESKKEEIGDFKIKKIKKVKDDIVEIPESILNLAIFINSYYITDFNASFKILGPYEKMFKEKLEKVEKKETVIKNNITLNEYQQKAYEDIVNSDENIFLLHGITSSGKTEIYIKLIEEALKKDKSSIFLLPEISLSSQMVKVIKKVFGSSISLIHSKMTPATKLKEWINIYSGNSKVILGARSALFAPVKNLGYIIIDEEHENSYKQEDNARYHSRNVAIKRAMQEGAKVILGSATPSFESYYLAKKNLFKLITLNKRFNNMELPEMEVVDLSNEKSMLSEKLLQNMKTVLSKGEQVILILNRKLHSLLVRCIECKEKMICPRCSVNLRYSKSKNILECSHCEYRRKMYETCPYCESKNLELLGIGIEKLEEELSDLFGSENILRMDSSTMTSQKDFDKAYKEFSENKYQIAIGTQILAKGFHFPNVTLVGIINTDQILSLSDFRVGEKTYQLVTQSAGRAGRGNKKGKVILQSYIPDSKLINSIMSGDFEGYFEYDMHIRKLLNLPPFSRMIKIIVSDKKEERALKVTKKIHKDISENFAEVSHIEKAPIFKMNDDFRYNIYIKSDKNEIAKNRKLLFAIKGSSNNTTRILVDIDPLTLY</sequence>
<dbReference type="InterPro" id="IPR041236">
    <property type="entry name" value="PriA_C"/>
</dbReference>
<feature type="domain" description="Helicase ATP-binding" evidence="13">
    <location>
        <begin position="131"/>
        <end position="297"/>
    </location>
</feature>
<feature type="binding site" evidence="12">
    <location>
        <position position="366"/>
    </location>
    <ligand>
        <name>Zn(2+)</name>
        <dbReference type="ChEBI" id="CHEBI:29105"/>
        <label>2</label>
    </ligand>
</feature>
<dbReference type="GO" id="GO:0043138">
    <property type="term" value="F:3'-5' DNA helicase activity"/>
    <property type="evidence" value="ECO:0007669"/>
    <property type="project" value="UniProtKB-EC"/>
</dbReference>
<dbReference type="Pfam" id="PF00270">
    <property type="entry name" value="DEAD"/>
    <property type="match status" value="1"/>
</dbReference>
<dbReference type="GO" id="GO:0006310">
    <property type="term" value="P:DNA recombination"/>
    <property type="evidence" value="ECO:0007669"/>
    <property type="project" value="InterPro"/>
</dbReference>
<keyword evidence="4 12" id="KW-0547">Nucleotide-binding</keyword>
<dbReference type="InterPro" id="IPR040498">
    <property type="entry name" value="PriA_CRR"/>
</dbReference>
<dbReference type="HOGENOM" id="CLU_013353_4_1_0"/>
<keyword evidence="9 12" id="KW-0238">DNA-binding</keyword>
<keyword evidence="16" id="KW-1185">Reference proteome</keyword>
<keyword evidence="6 12" id="KW-0347">Helicase</keyword>
<dbReference type="InterPro" id="IPR042115">
    <property type="entry name" value="PriA_3primeBD_sf"/>
</dbReference>
<dbReference type="SUPFAM" id="SSF52540">
    <property type="entry name" value="P-loop containing nucleoside triphosphate hydrolases"/>
    <property type="match status" value="2"/>
</dbReference>
<dbReference type="SMART" id="SM00487">
    <property type="entry name" value="DEXDc"/>
    <property type="match status" value="1"/>
</dbReference>
<dbReference type="Proteomes" id="UP000002072">
    <property type="component" value="Chromosome"/>
</dbReference>
<dbReference type="GO" id="GO:0006270">
    <property type="term" value="P:DNA replication initiation"/>
    <property type="evidence" value="ECO:0007669"/>
    <property type="project" value="TreeGrafter"/>
</dbReference>
<evidence type="ECO:0000256" key="5">
    <source>
        <dbReference type="ARBA" id="ARBA00022801"/>
    </source>
</evidence>
<dbReference type="SMART" id="SM00490">
    <property type="entry name" value="HELICc"/>
    <property type="match status" value="1"/>
</dbReference>
<name>D1AX29_STRM9</name>
<dbReference type="RefSeq" id="WP_012858412.1">
    <property type="nucleotide sequence ID" value="NC_013515.1"/>
</dbReference>
<feature type="binding site" evidence="12">
    <location>
        <position position="384"/>
    </location>
    <ligand>
        <name>Zn(2+)</name>
        <dbReference type="ChEBI" id="CHEBI:29105"/>
        <label>2</label>
    </ligand>
</feature>
<dbReference type="PROSITE" id="PS51192">
    <property type="entry name" value="HELICASE_ATP_BIND_1"/>
    <property type="match status" value="1"/>
</dbReference>
<dbReference type="GO" id="GO:0006302">
    <property type="term" value="P:double-strand break repair"/>
    <property type="evidence" value="ECO:0007669"/>
    <property type="project" value="InterPro"/>
</dbReference>
<feature type="binding site" evidence="12">
    <location>
        <position position="394"/>
    </location>
    <ligand>
        <name>Zn(2+)</name>
        <dbReference type="ChEBI" id="CHEBI:29105"/>
        <label>1</label>
    </ligand>
</feature>
<dbReference type="GeneID" id="29672815"/>
<dbReference type="eggNOG" id="COG1198">
    <property type="taxonomic scope" value="Bacteria"/>
</dbReference>
<dbReference type="InterPro" id="IPR041222">
    <property type="entry name" value="PriA_3primeBD"/>
</dbReference>
<dbReference type="InterPro" id="IPR011545">
    <property type="entry name" value="DEAD/DEAH_box_helicase_dom"/>
</dbReference>
<keyword evidence="1 12" id="KW-0639">Primosome</keyword>
<evidence type="ECO:0000256" key="2">
    <source>
        <dbReference type="ARBA" id="ARBA00022705"/>
    </source>
</evidence>
<evidence type="ECO:0000313" key="15">
    <source>
        <dbReference type="EMBL" id="ACZ00855.1"/>
    </source>
</evidence>
<evidence type="ECO:0000256" key="7">
    <source>
        <dbReference type="ARBA" id="ARBA00022833"/>
    </source>
</evidence>
<dbReference type="Gene3D" id="3.40.50.300">
    <property type="entry name" value="P-loop containing nucleotide triphosphate hydrolases"/>
    <property type="match status" value="2"/>
</dbReference>
<dbReference type="AlphaFoldDB" id="D1AX29"/>
<evidence type="ECO:0000256" key="11">
    <source>
        <dbReference type="ARBA" id="ARBA00048988"/>
    </source>
</evidence>